<keyword evidence="14" id="KW-0472">Membrane</keyword>
<dbReference type="Proteomes" id="UP000077868">
    <property type="component" value="Chromosome"/>
</dbReference>
<comment type="similarity">
    <text evidence="3">Belongs to the CpsD/CapB family.</text>
</comment>
<keyword evidence="8 20" id="KW-0808">Transferase</keyword>
<comment type="similarity">
    <text evidence="2">Belongs to the CpsC/CapA family.</text>
</comment>
<dbReference type="FunFam" id="3.40.50.300:FF:000527">
    <property type="entry name" value="Tyrosine-protein kinase etk"/>
    <property type="match status" value="1"/>
</dbReference>
<dbReference type="Pfam" id="PF02706">
    <property type="entry name" value="Wzz"/>
    <property type="match status" value="1"/>
</dbReference>
<dbReference type="GO" id="GO:0042802">
    <property type="term" value="F:identical protein binding"/>
    <property type="evidence" value="ECO:0007669"/>
    <property type="project" value="UniProtKB-ARBA"/>
</dbReference>
<feature type="domain" description="Polysaccharide chain length determinant N-terminal" evidence="18">
    <location>
        <begin position="2"/>
        <end position="91"/>
    </location>
</feature>
<evidence type="ECO:0000256" key="17">
    <source>
        <dbReference type="SAM" id="MobiDB-lite"/>
    </source>
</evidence>
<evidence type="ECO:0000256" key="3">
    <source>
        <dbReference type="ARBA" id="ARBA00007316"/>
    </source>
</evidence>
<feature type="region of interest" description="Disordered" evidence="17">
    <location>
        <begin position="460"/>
        <end position="485"/>
    </location>
</feature>
<comment type="catalytic activity">
    <reaction evidence="16">
        <text>L-tyrosyl-[protein] + ATP = O-phospho-L-tyrosyl-[protein] + ADP + H(+)</text>
        <dbReference type="Rhea" id="RHEA:10596"/>
        <dbReference type="Rhea" id="RHEA-COMP:10136"/>
        <dbReference type="Rhea" id="RHEA-COMP:20101"/>
        <dbReference type="ChEBI" id="CHEBI:15378"/>
        <dbReference type="ChEBI" id="CHEBI:30616"/>
        <dbReference type="ChEBI" id="CHEBI:46858"/>
        <dbReference type="ChEBI" id="CHEBI:61978"/>
        <dbReference type="ChEBI" id="CHEBI:456216"/>
        <dbReference type="EC" id="2.7.10.2"/>
    </reaction>
</comment>
<dbReference type="AlphaFoldDB" id="A0A1A9GJG3"/>
<dbReference type="CDD" id="cd05387">
    <property type="entry name" value="BY-kinase"/>
    <property type="match status" value="1"/>
</dbReference>
<keyword evidence="11 20" id="KW-0418">Kinase</keyword>
<protein>
    <recommendedName>
        <fullName evidence="5">non-specific protein-tyrosine kinase</fullName>
        <ecNumber evidence="5">2.7.10.2</ecNumber>
    </recommendedName>
</protein>
<keyword evidence="15" id="KW-0829">Tyrosine-protein kinase</keyword>
<dbReference type="GO" id="GO:0004715">
    <property type="term" value="F:non-membrane spanning protein tyrosine kinase activity"/>
    <property type="evidence" value="ECO:0007669"/>
    <property type="project" value="UniProtKB-EC"/>
</dbReference>
<evidence type="ECO:0000256" key="7">
    <source>
        <dbReference type="ARBA" id="ARBA00022519"/>
    </source>
</evidence>
<gene>
    <name evidence="20" type="primary">ywqD_1</name>
    <name evidence="20" type="ORF">I601_1775</name>
</gene>
<dbReference type="KEGG" id="ndk:I601_1775"/>
<keyword evidence="10" id="KW-0547">Nucleotide-binding</keyword>
<comment type="similarity">
    <text evidence="4">Belongs to the etk/wzc family.</text>
</comment>
<dbReference type="InterPro" id="IPR005702">
    <property type="entry name" value="Wzc-like_C"/>
</dbReference>
<evidence type="ECO:0000259" key="18">
    <source>
        <dbReference type="Pfam" id="PF02706"/>
    </source>
</evidence>
<keyword evidence="9" id="KW-0812">Transmembrane</keyword>
<evidence type="ECO:0000256" key="1">
    <source>
        <dbReference type="ARBA" id="ARBA00004429"/>
    </source>
</evidence>
<dbReference type="Pfam" id="PF13614">
    <property type="entry name" value="AAA_31"/>
    <property type="match status" value="1"/>
</dbReference>
<sequence length="485" mass="50886">MELKDYLRILRRRWLMVVASTLIVVGAASAFTFTATPQYQSTARLFVSTYGDGGSGSGDVSSAYQGGLFSQQRVSSYAVLVGKSESLAQSVVEDLDLSLSASELRSKVSATVSPETVLIELSALDADPVQAQAIAQAYAMGLSDLVRKLETPAGADDPLIKASVEDDASLPSSPVTPQPVRNLGLAFVLGLLLGFGLAVARELLDTSVKTVEDVSTTTEAPLLGSIAYDASVKTEPLVSTLDSHAPRAEAFRVLRTNLQFVDVDAATKVFVVTSALPGEGKTTTAVNLALTLAQAGQKTLLIECDLRRPKATAALDLDSSVGVTTVLLGKVSFEDALQEYAATGLAVLASGAIPPNPAELLQSRAMTELLTRCREQFDTIIIDAPPLLPVTDAALLSTQADGAILVVAHGRTTKDQLAQAAQRLGAVDAALVGAVLNMTPSRRGRGYGASYGYGYGYGYAPSAPEPTKPHRSDRSRRRGSDKAAD</sequence>
<evidence type="ECO:0000256" key="10">
    <source>
        <dbReference type="ARBA" id="ARBA00022741"/>
    </source>
</evidence>
<dbReference type="Gene3D" id="3.40.50.300">
    <property type="entry name" value="P-loop containing nucleotide triphosphate hydrolases"/>
    <property type="match status" value="1"/>
</dbReference>
<dbReference type="GO" id="GO:0005886">
    <property type="term" value="C:plasma membrane"/>
    <property type="evidence" value="ECO:0007669"/>
    <property type="project" value="UniProtKB-SubCell"/>
</dbReference>
<dbReference type="PATRIC" id="fig|1300347.3.peg.1775"/>
<evidence type="ECO:0000313" key="20">
    <source>
        <dbReference type="EMBL" id="ANH38206.1"/>
    </source>
</evidence>
<dbReference type="PANTHER" id="PTHR32309:SF13">
    <property type="entry name" value="FERRIC ENTEROBACTIN TRANSPORT PROTEIN FEPE"/>
    <property type="match status" value="1"/>
</dbReference>
<dbReference type="GO" id="GO:0005524">
    <property type="term" value="F:ATP binding"/>
    <property type="evidence" value="ECO:0007669"/>
    <property type="project" value="UniProtKB-KW"/>
</dbReference>
<evidence type="ECO:0000256" key="15">
    <source>
        <dbReference type="ARBA" id="ARBA00023137"/>
    </source>
</evidence>
<dbReference type="InterPro" id="IPR025669">
    <property type="entry name" value="AAA_dom"/>
</dbReference>
<evidence type="ECO:0000256" key="11">
    <source>
        <dbReference type="ARBA" id="ARBA00022777"/>
    </source>
</evidence>
<dbReference type="RefSeq" id="WP_068108335.1">
    <property type="nucleotide sequence ID" value="NZ_CP015079.1"/>
</dbReference>
<dbReference type="PANTHER" id="PTHR32309">
    <property type="entry name" value="TYROSINE-PROTEIN KINASE"/>
    <property type="match status" value="1"/>
</dbReference>
<dbReference type="EC" id="2.7.10.2" evidence="5"/>
<evidence type="ECO:0000256" key="13">
    <source>
        <dbReference type="ARBA" id="ARBA00022989"/>
    </source>
</evidence>
<name>A0A1A9GJG3_9ACTN</name>
<evidence type="ECO:0000256" key="6">
    <source>
        <dbReference type="ARBA" id="ARBA00022475"/>
    </source>
</evidence>
<keyword evidence="13" id="KW-1133">Transmembrane helix</keyword>
<evidence type="ECO:0000313" key="21">
    <source>
        <dbReference type="Proteomes" id="UP000077868"/>
    </source>
</evidence>
<evidence type="ECO:0000256" key="14">
    <source>
        <dbReference type="ARBA" id="ARBA00023136"/>
    </source>
</evidence>
<evidence type="ECO:0000256" key="9">
    <source>
        <dbReference type="ARBA" id="ARBA00022692"/>
    </source>
</evidence>
<dbReference type="InterPro" id="IPR027417">
    <property type="entry name" value="P-loop_NTPase"/>
</dbReference>
<feature type="domain" description="AAA" evidence="19">
    <location>
        <begin position="269"/>
        <end position="409"/>
    </location>
</feature>
<dbReference type="STRING" id="1300347.I601_1775"/>
<evidence type="ECO:0000256" key="8">
    <source>
        <dbReference type="ARBA" id="ARBA00022679"/>
    </source>
</evidence>
<feature type="compositionally biased region" description="Basic and acidic residues" evidence="17">
    <location>
        <begin position="467"/>
        <end position="485"/>
    </location>
</feature>
<evidence type="ECO:0000256" key="12">
    <source>
        <dbReference type="ARBA" id="ARBA00022840"/>
    </source>
</evidence>
<evidence type="ECO:0000256" key="5">
    <source>
        <dbReference type="ARBA" id="ARBA00011903"/>
    </source>
</evidence>
<keyword evidence="21" id="KW-1185">Reference proteome</keyword>
<dbReference type="OrthoDB" id="9812433at2"/>
<evidence type="ECO:0000256" key="16">
    <source>
        <dbReference type="ARBA" id="ARBA00051245"/>
    </source>
</evidence>
<dbReference type="EMBL" id="CP015079">
    <property type="protein sequence ID" value="ANH38206.1"/>
    <property type="molecule type" value="Genomic_DNA"/>
</dbReference>
<reference evidence="20 21" key="1">
    <citation type="submission" date="2016-03" db="EMBL/GenBank/DDBJ databases">
        <title>Complete genome sequence of a soil Actinobacterium, Nocardioides dokdonensis FR1436.</title>
        <authorList>
            <person name="Kwon S.-K."/>
            <person name="Kim K."/>
            <person name="Kim J.F."/>
        </authorList>
    </citation>
    <scope>NUCLEOTIDE SEQUENCE [LARGE SCALE GENOMIC DNA]</scope>
    <source>
        <strain evidence="20 21">FR1436</strain>
    </source>
</reference>
<keyword evidence="7" id="KW-0997">Cell inner membrane</keyword>
<dbReference type="InterPro" id="IPR003856">
    <property type="entry name" value="LPS_length_determ_N"/>
</dbReference>
<keyword evidence="12" id="KW-0067">ATP-binding</keyword>
<organism evidence="20 21">
    <name type="scientific">Nocardioides dokdonensis FR1436</name>
    <dbReference type="NCBI Taxonomy" id="1300347"/>
    <lineage>
        <taxon>Bacteria</taxon>
        <taxon>Bacillati</taxon>
        <taxon>Actinomycetota</taxon>
        <taxon>Actinomycetes</taxon>
        <taxon>Propionibacteriales</taxon>
        <taxon>Nocardioidaceae</taxon>
        <taxon>Nocardioides</taxon>
    </lineage>
</organism>
<proteinExistence type="inferred from homology"/>
<accession>A0A1A9GJG3</accession>
<evidence type="ECO:0000259" key="19">
    <source>
        <dbReference type="Pfam" id="PF13614"/>
    </source>
</evidence>
<dbReference type="NCBIfam" id="TIGR01007">
    <property type="entry name" value="eps_fam"/>
    <property type="match status" value="1"/>
</dbReference>
<keyword evidence="6" id="KW-1003">Cell membrane</keyword>
<dbReference type="SUPFAM" id="SSF52540">
    <property type="entry name" value="P-loop containing nucleoside triphosphate hydrolases"/>
    <property type="match status" value="1"/>
</dbReference>
<evidence type="ECO:0000256" key="2">
    <source>
        <dbReference type="ARBA" id="ARBA00006683"/>
    </source>
</evidence>
<comment type="subcellular location">
    <subcellularLocation>
        <location evidence="1">Cell inner membrane</location>
        <topology evidence="1">Multi-pass membrane protein</topology>
    </subcellularLocation>
</comment>
<dbReference type="InterPro" id="IPR050445">
    <property type="entry name" value="Bact_polysacc_biosynth/exp"/>
</dbReference>
<evidence type="ECO:0000256" key="4">
    <source>
        <dbReference type="ARBA" id="ARBA00008883"/>
    </source>
</evidence>